<reference evidence="4 5" key="1">
    <citation type="submission" date="2018-11" db="EMBL/GenBank/DDBJ databases">
        <title>Sequencing the genomes of 1000 actinobacteria strains.</title>
        <authorList>
            <person name="Klenk H.-P."/>
        </authorList>
    </citation>
    <scope>NUCLEOTIDE SEQUENCE [LARGE SCALE GENOMIC DNA]</scope>
    <source>
        <strain evidence="4 5">DSM 12652</strain>
    </source>
</reference>
<evidence type="ECO:0000313" key="4">
    <source>
        <dbReference type="EMBL" id="ROR92565.1"/>
    </source>
</evidence>
<feature type="domain" description="Alpha/beta hydrolase fold-3" evidence="3">
    <location>
        <begin position="117"/>
        <end position="325"/>
    </location>
</feature>
<evidence type="ECO:0000256" key="1">
    <source>
        <dbReference type="ARBA" id="ARBA00010515"/>
    </source>
</evidence>
<dbReference type="AlphaFoldDB" id="A0A3N2CYD9"/>
<evidence type="ECO:0000313" key="5">
    <source>
        <dbReference type="Proteomes" id="UP000281738"/>
    </source>
</evidence>
<gene>
    <name evidence="4" type="ORF">EDD33_3456</name>
</gene>
<keyword evidence="2" id="KW-0378">Hydrolase</keyword>
<accession>A0A3N2CYD9</accession>
<proteinExistence type="inferred from homology"/>
<dbReference type="RefSeq" id="WP_246003574.1">
    <property type="nucleotide sequence ID" value="NZ_RKHO01000001.1"/>
</dbReference>
<keyword evidence="5" id="KW-1185">Reference proteome</keyword>
<comment type="similarity">
    <text evidence="1">Belongs to the 'GDXG' lipolytic enzyme family.</text>
</comment>
<evidence type="ECO:0000259" key="3">
    <source>
        <dbReference type="Pfam" id="PF07859"/>
    </source>
</evidence>
<name>A0A3N2CYD9_9ACTN</name>
<dbReference type="GO" id="GO:0016787">
    <property type="term" value="F:hydrolase activity"/>
    <property type="evidence" value="ECO:0007669"/>
    <property type="project" value="UniProtKB-KW"/>
</dbReference>
<evidence type="ECO:0000256" key="2">
    <source>
        <dbReference type="ARBA" id="ARBA00022801"/>
    </source>
</evidence>
<comment type="caution">
    <text evidence="4">The sequence shown here is derived from an EMBL/GenBank/DDBJ whole genome shotgun (WGS) entry which is preliminary data.</text>
</comment>
<dbReference type="PANTHER" id="PTHR48081">
    <property type="entry name" value="AB HYDROLASE SUPERFAMILY PROTEIN C4A8.06C"/>
    <property type="match status" value="1"/>
</dbReference>
<dbReference type="SUPFAM" id="SSF53474">
    <property type="entry name" value="alpha/beta-Hydrolases"/>
    <property type="match status" value="1"/>
</dbReference>
<organism evidence="4 5">
    <name type="scientific">Nocardioides aurantiacus</name>
    <dbReference type="NCBI Taxonomy" id="86796"/>
    <lineage>
        <taxon>Bacteria</taxon>
        <taxon>Bacillati</taxon>
        <taxon>Actinomycetota</taxon>
        <taxon>Actinomycetes</taxon>
        <taxon>Propionibacteriales</taxon>
        <taxon>Nocardioidaceae</taxon>
        <taxon>Nocardioides</taxon>
    </lineage>
</organism>
<protein>
    <submittedName>
        <fullName evidence="4">Acetyl esterase</fullName>
    </submittedName>
</protein>
<dbReference type="InterPro" id="IPR002168">
    <property type="entry name" value="Lipase_GDXG_HIS_AS"/>
</dbReference>
<sequence length="351" mass="38574">MTRLRFALERLVLRLVMGLPPGVQRLLRGRPRRLDGLELAPELQLMFAAQRLARIADMSTLPIDDARLSYRRLTRMIGGRPPLAAYRDLQVDGGAGPLDARLYTPTACIGAETSPTLLFLHGGGWMYGDLETHDPFCRVLAETAGVQVLAVDYRRTPEHRFPAASDDCKAAYRWLVEHAEEVGADRDRLAVGGDSAGGALSASTAVFAAEEELPMRLQLLIYPGTDWVEESTSRRLFAPEGLLLTQAFLDGARENFFDPDAVDVHHPDASALRRTDFPADLAPAHVVTAGFDPLRDEGEAYAALLEKQGVEVDLTRYASMVHGFIHFVDAGRECPAYVREIAERAGAVLRA</sequence>
<dbReference type="PANTHER" id="PTHR48081:SF8">
    <property type="entry name" value="ALPHA_BETA HYDROLASE FOLD-3 DOMAIN-CONTAINING PROTEIN-RELATED"/>
    <property type="match status" value="1"/>
</dbReference>
<dbReference type="Gene3D" id="3.40.50.1820">
    <property type="entry name" value="alpha/beta hydrolase"/>
    <property type="match status" value="1"/>
</dbReference>
<dbReference type="Pfam" id="PF07859">
    <property type="entry name" value="Abhydrolase_3"/>
    <property type="match status" value="1"/>
</dbReference>
<dbReference type="InterPro" id="IPR029058">
    <property type="entry name" value="AB_hydrolase_fold"/>
</dbReference>
<dbReference type="Proteomes" id="UP000281738">
    <property type="component" value="Unassembled WGS sequence"/>
</dbReference>
<dbReference type="InterPro" id="IPR050300">
    <property type="entry name" value="GDXG_lipolytic_enzyme"/>
</dbReference>
<dbReference type="InterPro" id="IPR013094">
    <property type="entry name" value="AB_hydrolase_3"/>
</dbReference>
<dbReference type="PROSITE" id="PS01173">
    <property type="entry name" value="LIPASE_GDXG_HIS"/>
    <property type="match status" value="1"/>
</dbReference>
<dbReference type="EMBL" id="RKHO01000001">
    <property type="protein sequence ID" value="ROR92565.1"/>
    <property type="molecule type" value="Genomic_DNA"/>
</dbReference>